<dbReference type="Proteomes" id="UP000240739">
    <property type="component" value="Unassembled WGS sequence"/>
</dbReference>
<evidence type="ECO:0008006" key="4">
    <source>
        <dbReference type="Google" id="ProtNLM"/>
    </source>
</evidence>
<proteinExistence type="predicted"/>
<evidence type="ECO:0000313" key="2">
    <source>
        <dbReference type="EMBL" id="PTL59662.1"/>
    </source>
</evidence>
<dbReference type="SUPFAM" id="SSF55961">
    <property type="entry name" value="Bet v1-like"/>
    <property type="match status" value="1"/>
</dbReference>
<accession>A0A2T4UK80</accession>
<comment type="caution">
    <text evidence="2">The sequence shown here is derived from an EMBL/GenBank/DDBJ whole genome shotgun (WGS) entry which is preliminary data.</text>
</comment>
<keyword evidence="3" id="KW-1185">Reference proteome</keyword>
<dbReference type="InterPro" id="IPR023393">
    <property type="entry name" value="START-like_dom_sf"/>
</dbReference>
<name>A0A2T4UK80_9ACTN</name>
<dbReference type="EMBL" id="PYYB01000001">
    <property type="protein sequence ID" value="PTL59662.1"/>
    <property type="molecule type" value="Genomic_DNA"/>
</dbReference>
<feature type="compositionally biased region" description="Basic and acidic residues" evidence="1">
    <location>
        <begin position="17"/>
        <end position="26"/>
    </location>
</feature>
<reference evidence="2 3" key="1">
    <citation type="submission" date="2018-03" db="EMBL/GenBank/DDBJ databases">
        <title>Aquarubrobacter algicola gen. nov., sp. nov., a novel actinobacterium isolated from shallow eutrophic lake during the end of cyanobacterial harmful algal blooms.</title>
        <authorList>
            <person name="Chun S.J."/>
        </authorList>
    </citation>
    <scope>NUCLEOTIDE SEQUENCE [LARGE SCALE GENOMIC DNA]</scope>
    <source>
        <strain evidence="2 3">Seoho-28</strain>
    </source>
</reference>
<protein>
    <recommendedName>
        <fullName evidence="4">SRPBCC domain-containing protein</fullName>
    </recommendedName>
</protein>
<gene>
    <name evidence="2" type="ORF">C7Y72_08370</name>
</gene>
<dbReference type="AlphaFoldDB" id="A0A2T4UK80"/>
<sequence>MEIDATPEEVWESLATEEGRDAWLEDEPGREVHVEVVQAPSRLVWWWWNGEEPATRVELLVVAAPAGARVVVTESVPAFPLAALACAHACARA</sequence>
<feature type="region of interest" description="Disordered" evidence="1">
    <location>
        <begin position="1"/>
        <end position="26"/>
    </location>
</feature>
<feature type="compositionally biased region" description="Acidic residues" evidence="1">
    <location>
        <begin position="1"/>
        <end position="11"/>
    </location>
</feature>
<dbReference type="Gene3D" id="3.30.530.20">
    <property type="match status" value="1"/>
</dbReference>
<evidence type="ECO:0000256" key="1">
    <source>
        <dbReference type="SAM" id="MobiDB-lite"/>
    </source>
</evidence>
<organism evidence="2 3">
    <name type="scientific">Paraconexibacter algicola</name>
    <dbReference type="NCBI Taxonomy" id="2133960"/>
    <lineage>
        <taxon>Bacteria</taxon>
        <taxon>Bacillati</taxon>
        <taxon>Actinomycetota</taxon>
        <taxon>Thermoleophilia</taxon>
        <taxon>Solirubrobacterales</taxon>
        <taxon>Paraconexibacteraceae</taxon>
        <taxon>Paraconexibacter</taxon>
    </lineage>
</organism>
<evidence type="ECO:0000313" key="3">
    <source>
        <dbReference type="Proteomes" id="UP000240739"/>
    </source>
</evidence>